<evidence type="ECO:0000256" key="1">
    <source>
        <dbReference type="ARBA" id="ARBA00022737"/>
    </source>
</evidence>
<dbReference type="CDD" id="cd09487">
    <property type="entry name" value="SAM_superfamily"/>
    <property type="match status" value="1"/>
</dbReference>
<dbReference type="Pfam" id="PF00536">
    <property type="entry name" value="SAM_1"/>
    <property type="match status" value="1"/>
</dbReference>
<dbReference type="EMBL" id="CM001881">
    <property type="protein sequence ID" value="EOY22166.1"/>
    <property type="molecule type" value="Genomic_DNA"/>
</dbReference>
<dbReference type="InterPro" id="IPR001660">
    <property type="entry name" value="SAM"/>
</dbReference>
<evidence type="ECO:0000259" key="2">
    <source>
        <dbReference type="PROSITE" id="PS50105"/>
    </source>
</evidence>
<dbReference type="AlphaFoldDB" id="A0A061FY61"/>
<dbReference type="KEGG" id="tcc:18604907"/>
<proteinExistence type="predicted"/>
<dbReference type="PROSITE" id="PS50105">
    <property type="entry name" value="SAM_DOMAIN"/>
    <property type="match status" value="1"/>
</dbReference>
<dbReference type="HOGENOM" id="CLU_089492_0_0_1"/>
<dbReference type="OMA" id="VFAVGPR"/>
<sequence>MLVLSMNSKRQRRPNVRLGEIGDVSAAFACRFSQKTKESLGHKRWKPDFLNPQGNELTTVVGFSKEESPDFLISGTGVSPRMSADLQQNRENKNPNSSKSGFDVVNADEIDMMKSSLNFGTITRKSRVMKRRGRSREGNNCVFGSAWTWSTKLSPEFSGEDRKEHGEKEFMGMRSNACEDYCPVNGFQDISDHETPATSKDACEYDVDEPGYDSWQQGNGDDYWKDACYEGNNVFFRSGDGWDQMRYTCNDVTSVGRWLEDLGFGRYAGIFEMHEVDEETLPLLTLDDLKEMGVFAVGHRRKLYAAIQQLRGGDVSS</sequence>
<dbReference type="Proteomes" id="UP000026915">
    <property type="component" value="Chromosome 3"/>
</dbReference>
<dbReference type="Gramene" id="Tc03v2_t008900.1">
    <property type="protein sequence ID" value="Tc03v2_p008900.1"/>
    <property type="gene ID" value="Tc03v2_g008900"/>
</dbReference>
<reference evidence="3 4" key="1">
    <citation type="journal article" date="2013" name="Genome Biol.">
        <title>The genome sequence of the most widely cultivated cacao type and its use to identify candidate genes regulating pod color.</title>
        <authorList>
            <person name="Motamayor J.C."/>
            <person name="Mockaitis K."/>
            <person name="Schmutz J."/>
            <person name="Haiminen N."/>
            <person name="Iii D.L."/>
            <person name="Cornejo O."/>
            <person name="Findley S.D."/>
            <person name="Zheng P."/>
            <person name="Utro F."/>
            <person name="Royaert S."/>
            <person name="Saski C."/>
            <person name="Jenkins J."/>
            <person name="Podicheti R."/>
            <person name="Zhao M."/>
            <person name="Scheffler B.E."/>
            <person name="Stack J.C."/>
            <person name="Feltus F.A."/>
            <person name="Mustiga G.M."/>
            <person name="Amores F."/>
            <person name="Phillips W."/>
            <person name="Marelli J.P."/>
            <person name="May G.D."/>
            <person name="Shapiro H."/>
            <person name="Ma J."/>
            <person name="Bustamante C.D."/>
            <person name="Schnell R.J."/>
            <person name="Main D."/>
            <person name="Gilbert D."/>
            <person name="Parida L."/>
            <person name="Kuhn D.N."/>
        </authorList>
    </citation>
    <scope>NUCLEOTIDE SEQUENCE [LARGE SCALE GENOMIC DNA]</scope>
    <source>
        <strain evidence="4">cv. Matina 1-6</strain>
    </source>
</reference>
<keyword evidence="1" id="KW-0677">Repeat</keyword>
<gene>
    <name evidence="3" type="ORF">TCM_014388</name>
</gene>
<dbReference type="SUPFAM" id="SSF47769">
    <property type="entry name" value="SAM/Pointed domain"/>
    <property type="match status" value="1"/>
</dbReference>
<evidence type="ECO:0000313" key="3">
    <source>
        <dbReference type="EMBL" id="EOY22166.1"/>
    </source>
</evidence>
<dbReference type="InterPro" id="IPR013761">
    <property type="entry name" value="SAM/pointed_sf"/>
</dbReference>
<dbReference type="OrthoDB" id="539213at2759"/>
<dbReference type="SMART" id="SM00454">
    <property type="entry name" value="SAM"/>
    <property type="match status" value="1"/>
</dbReference>
<protein>
    <submittedName>
        <fullName evidence="3">Uncharacterized protein isoform 1</fullName>
    </submittedName>
</protein>
<accession>A0A061FY61</accession>
<dbReference type="Gene3D" id="1.10.150.50">
    <property type="entry name" value="Transcription Factor, Ets-1"/>
    <property type="match status" value="1"/>
</dbReference>
<dbReference type="Gramene" id="EOY22166">
    <property type="protein sequence ID" value="EOY22166"/>
    <property type="gene ID" value="TCM_014388"/>
</dbReference>
<dbReference type="eggNOG" id="KOG4374">
    <property type="taxonomic scope" value="Eukaryota"/>
</dbReference>
<dbReference type="PANTHER" id="PTHR10627:SF65">
    <property type="entry name" value="SAM DOMAIN-CONTAINING PROTEIN"/>
    <property type="match status" value="1"/>
</dbReference>
<keyword evidence="4" id="KW-1185">Reference proteome</keyword>
<evidence type="ECO:0000313" key="4">
    <source>
        <dbReference type="Proteomes" id="UP000026915"/>
    </source>
</evidence>
<dbReference type="InParanoid" id="A0A061FY61"/>
<dbReference type="PANTHER" id="PTHR10627">
    <property type="entry name" value="SCP160"/>
    <property type="match status" value="1"/>
</dbReference>
<organism evidence="3 4">
    <name type="scientific">Theobroma cacao</name>
    <name type="common">Cacao</name>
    <name type="synonym">Cocoa</name>
    <dbReference type="NCBI Taxonomy" id="3641"/>
    <lineage>
        <taxon>Eukaryota</taxon>
        <taxon>Viridiplantae</taxon>
        <taxon>Streptophyta</taxon>
        <taxon>Embryophyta</taxon>
        <taxon>Tracheophyta</taxon>
        <taxon>Spermatophyta</taxon>
        <taxon>Magnoliopsida</taxon>
        <taxon>eudicotyledons</taxon>
        <taxon>Gunneridae</taxon>
        <taxon>Pentapetalae</taxon>
        <taxon>rosids</taxon>
        <taxon>malvids</taxon>
        <taxon>Malvales</taxon>
        <taxon>Malvaceae</taxon>
        <taxon>Byttnerioideae</taxon>
        <taxon>Theobroma</taxon>
    </lineage>
</organism>
<name>A0A061FY61_THECC</name>
<feature type="domain" description="SAM" evidence="2">
    <location>
        <begin position="250"/>
        <end position="313"/>
    </location>
</feature>